<proteinExistence type="inferred from homology"/>
<name>A0AAX1UP81_CERSP</name>
<comment type="function">
    <text evidence="1 10">Controls the rotational direction of flagella during chemotaxis.</text>
</comment>
<reference evidence="11 12" key="1">
    <citation type="submission" date="2018-08" db="EMBL/GenBank/DDBJ databases">
        <title>Draft genome sequence of Rhodobacter sphaeroides FY.</title>
        <authorList>
            <person name="Rayyan A."/>
            <person name="Meyer T.E."/>
            <person name="Kyndt J.A."/>
        </authorList>
    </citation>
    <scope>NUCLEOTIDE SEQUENCE [LARGE SCALE GENOMIC DNA]</scope>
    <source>
        <strain evidence="11 12">FY</strain>
    </source>
</reference>
<dbReference type="GO" id="GO:0071978">
    <property type="term" value="P:bacterial-type flagellum-dependent swarming motility"/>
    <property type="evidence" value="ECO:0007669"/>
    <property type="project" value="TreeGrafter"/>
</dbReference>
<comment type="subcellular location">
    <subcellularLocation>
        <location evidence="10">Cell inner membrane</location>
    </subcellularLocation>
    <subcellularLocation>
        <location evidence="2">Cell membrane</location>
        <topology evidence="2">Single-pass membrane protein</topology>
    </subcellularLocation>
</comment>
<dbReference type="Proteomes" id="UP000266305">
    <property type="component" value="Unassembled WGS sequence"/>
</dbReference>
<dbReference type="GO" id="GO:0006935">
    <property type="term" value="P:chemotaxis"/>
    <property type="evidence" value="ECO:0007669"/>
    <property type="project" value="UniProtKB-KW"/>
</dbReference>
<evidence type="ECO:0000256" key="10">
    <source>
        <dbReference type="RuleBase" id="RU364125"/>
    </source>
</evidence>
<dbReference type="InterPro" id="IPR005503">
    <property type="entry name" value="FliL"/>
</dbReference>
<feature type="transmembrane region" description="Helical" evidence="10">
    <location>
        <begin position="17"/>
        <end position="39"/>
    </location>
</feature>
<keyword evidence="7 10" id="KW-0283">Flagellar rotation</keyword>
<dbReference type="GO" id="GO:0009425">
    <property type="term" value="C:bacterial-type flagellum basal body"/>
    <property type="evidence" value="ECO:0007669"/>
    <property type="project" value="InterPro"/>
</dbReference>
<keyword evidence="9 10" id="KW-0472">Membrane</keyword>
<evidence type="ECO:0000313" key="12">
    <source>
        <dbReference type="Proteomes" id="UP000266305"/>
    </source>
</evidence>
<evidence type="ECO:0000256" key="7">
    <source>
        <dbReference type="ARBA" id="ARBA00022779"/>
    </source>
</evidence>
<evidence type="ECO:0000256" key="3">
    <source>
        <dbReference type="ARBA" id="ARBA00008281"/>
    </source>
</evidence>
<keyword evidence="4" id="KW-1003">Cell membrane</keyword>
<evidence type="ECO:0000256" key="5">
    <source>
        <dbReference type="ARBA" id="ARBA00022500"/>
    </source>
</evidence>
<keyword evidence="8 10" id="KW-1133">Transmembrane helix</keyword>
<keyword evidence="11" id="KW-0282">Flagellum</keyword>
<evidence type="ECO:0000313" key="11">
    <source>
        <dbReference type="EMBL" id="RHZ96972.1"/>
    </source>
</evidence>
<keyword evidence="11" id="KW-0969">Cilium</keyword>
<evidence type="ECO:0000256" key="6">
    <source>
        <dbReference type="ARBA" id="ARBA00022692"/>
    </source>
</evidence>
<gene>
    <name evidence="11" type="ORF">D1114_05790</name>
</gene>
<protein>
    <recommendedName>
        <fullName evidence="10">Flagellar protein FliL</fullName>
    </recommendedName>
</protein>
<organism evidence="11 12">
    <name type="scientific">Cereibacter sphaeroides</name>
    <name type="common">Rhodobacter sphaeroides</name>
    <dbReference type="NCBI Taxonomy" id="1063"/>
    <lineage>
        <taxon>Bacteria</taxon>
        <taxon>Pseudomonadati</taxon>
        <taxon>Pseudomonadota</taxon>
        <taxon>Alphaproteobacteria</taxon>
        <taxon>Rhodobacterales</taxon>
        <taxon>Paracoccaceae</taxon>
        <taxon>Cereibacter</taxon>
    </lineage>
</organism>
<accession>A0AAX1UP81</accession>
<dbReference type="PANTHER" id="PTHR35091">
    <property type="entry name" value="FLAGELLAR PROTEIN FLIL"/>
    <property type="match status" value="1"/>
</dbReference>
<evidence type="ECO:0000256" key="2">
    <source>
        <dbReference type="ARBA" id="ARBA00004162"/>
    </source>
</evidence>
<dbReference type="PANTHER" id="PTHR35091:SF2">
    <property type="entry name" value="FLAGELLAR PROTEIN FLIL"/>
    <property type="match status" value="1"/>
</dbReference>
<keyword evidence="11" id="KW-0966">Cell projection</keyword>
<dbReference type="Pfam" id="PF03748">
    <property type="entry name" value="FliL"/>
    <property type="match status" value="1"/>
</dbReference>
<comment type="similarity">
    <text evidence="3 10">Belongs to the FliL family.</text>
</comment>
<evidence type="ECO:0000256" key="4">
    <source>
        <dbReference type="ARBA" id="ARBA00022475"/>
    </source>
</evidence>
<keyword evidence="10" id="KW-0997">Cell inner membrane</keyword>
<evidence type="ECO:0000256" key="1">
    <source>
        <dbReference type="ARBA" id="ARBA00002254"/>
    </source>
</evidence>
<dbReference type="AlphaFoldDB" id="A0AAX1UP81"/>
<keyword evidence="6 10" id="KW-0812">Transmembrane</keyword>
<evidence type="ECO:0000256" key="8">
    <source>
        <dbReference type="ARBA" id="ARBA00022989"/>
    </source>
</evidence>
<keyword evidence="5 10" id="KW-0145">Chemotaxis</keyword>
<evidence type="ECO:0000256" key="9">
    <source>
        <dbReference type="ARBA" id="ARBA00023136"/>
    </source>
</evidence>
<dbReference type="RefSeq" id="WP_002721881.1">
    <property type="nucleotide sequence ID" value="NZ_CM125964.1"/>
</dbReference>
<sequence length="162" mass="17172">MADAGADQIETTKKRSLLPLILGVVLALVLGGGGFYATWSGLILGASGGHEAEPAHEAPAALPDIAFVPIDPIVISLGRGSDLSHLRFAAQLEVAKANAAEVTMLMPRIVDVINGYLRAVAVSRLEDPTALVELRAQMLRRIQIVTGEGRVRDLLVTEFVLN</sequence>
<dbReference type="EMBL" id="QWGP01000004">
    <property type="protein sequence ID" value="RHZ96972.1"/>
    <property type="molecule type" value="Genomic_DNA"/>
</dbReference>
<dbReference type="GO" id="GO:0005886">
    <property type="term" value="C:plasma membrane"/>
    <property type="evidence" value="ECO:0007669"/>
    <property type="project" value="UniProtKB-SubCell"/>
</dbReference>
<comment type="caution">
    <text evidence="11">The sequence shown here is derived from an EMBL/GenBank/DDBJ whole genome shotgun (WGS) entry which is preliminary data.</text>
</comment>